<dbReference type="HAMAP" id="MF_00101">
    <property type="entry name" value="AcpS"/>
    <property type="match status" value="1"/>
</dbReference>
<evidence type="ECO:0000256" key="9">
    <source>
        <dbReference type="ARBA" id="ARBA00023027"/>
    </source>
</evidence>
<dbReference type="InterPro" id="IPR029056">
    <property type="entry name" value="Ribokinase-like"/>
</dbReference>
<dbReference type="EC" id="2.7.8.7" evidence="13"/>
<name>A0A6N8HYT8_9FIRM</name>
<comment type="caution">
    <text evidence="16">The sequence shown here is derived from an EMBL/GenBank/DDBJ whole genome shotgun (WGS) entry which is preliminary data.</text>
</comment>
<dbReference type="InterPro" id="IPR004568">
    <property type="entry name" value="Ppantetheine-prot_Trfase_dom"/>
</dbReference>
<comment type="catalytic activity">
    <reaction evidence="14">
        <text>(6S)-NADPHX + ADP = AMP + phosphate + NADPH + H(+)</text>
        <dbReference type="Rhea" id="RHEA:32235"/>
        <dbReference type="ChEBI" id="CHEBI:15378"/>
        <dbReference type="ChEBI" id="CHEBI:43474"/>
        <dbReference type="ChEBI" id="CHEBI:57783"/>
        <dbReference type="ChEBI" id="CHEBI:64076"/>
        <dbReference type="ChEBI" id="CHEBI:456215"/>
        <dbReference type="ChEBI" id="CHEBI:456216"/>
        <dbReference type="EC" id="4.2.1.136"/>
    </reaction>
</comment>
<dbReference type="Gene3D" id="3.90.470.20">
    <property type="entry name" value="4'-phosphopantetheinyl transferase domain"/>
    <property type="match status" value="1"/>
</dbReference>
<evidence type="ECO:0000313" key="16">
    <source>
        <dbReference type="EMBL" id="MVB10647.1"/>
    </source>
</evidence>
<proteinExistence type="inferred from homology"/>
<dbReference type="Gene3D" id="3.40.1190.20">
    <property type="match status" value="1"/>
</dbReference>
<evidence type="ECO:0000256" key="13">
    <source>
        <dbReference type="HAMAP-Rule" id="MF_00101"/>
    </source>
</evidence>
<comment type="subcellular location">
    <subcellularLocation>
        <location evidence="13">Cytoplasm</location>
    </subcellularLocation>
</comment>
<keyword evidence="8 14" id="KW-0521">NADP</keyword>
<keyword evidence="11 13" id="KW-0275">Fatty acid biosynthesis</keyword>
<keyword evidence="7 13" id="KW-0460">Magnesium</keyword>
<feature type="binding site" evidence="13">
    <location>
        <position position="7"/>
    </location>
    <ligand>
        <name>Mg(2+)</name>
        <dbReference type="ChEBI" id="CHEBI:18420"/>
    </ligand>
</feature>
<keyword evidence="13" id="KW-0963">Cytoplasm</keyword>
<comment type="similarity">
    <text evidence="14">Belongs to the NnrD/CARKD family.</text>
</comment>
<comment type="cofactor">
    <cofactor evidence="13">
        <name>Mg(2+)</name>
        <dbReference type="ChEBI" id="CHEBI:18420"/>
    </cofactor>
</comment>
<dbReference type="NCBIfam" id="TIGR00556">
    <property type="entry name" value="pantethn_trn"/>
    <property type="match status" value="1"/>
</dbReference>
<dbReference type="InterPro" id="IPR008278">
    <property type="entry name" value="4-PPantetheinyl_Trfase_dom"/>
</dbReference>
<evidence type="ECO:0000256" key="5">
    <source>
        <dbReference type="ARBA" id="ARBA00022832"/>
    </source>
</evidence>
<comment type="catalytic activity">
    <reaction evidence="13">
        <text>apo-[ACP] + CoA = holo-[ACP] + adenosine 3',5'-bisphosphate + H(+)</text>
        <dbReference type="Rhea" id="RHEA:12068"/>
        <dbReference type="Rhea" id="RHEA-COMP:9685"/>
        <dbReference type="Rhea" id="RHEA-COMP:9690"/>
        <dbReference type="ChEBI" id="CHEBI:15378"/>
        <dbReference type="ChEBI" id="CHEBI:29999"/>
        <dbReference type="ChEBI" id="CHEBI:57287"/>
        <dbReference type="ChEBI" id="CHEBI:58343"/>
        <dbReference type="ChEBI" id="CHEBI:64479"/>
        <dbReference type="EC" id="2.7.8.7"/>
    </reaction>
</comment>
<sequence length="419" mass="44381">MLLIGTDLVEIARIRKSMRNPLFCARILGKSEYEQLARRGFPAQSVAASFCAKEAFSKAVGTGLSGFCLREAELLRGPNGKPRLQLTGKAAHLAENMRFSVSVTHTAETAAATVVGWNEKSEMQISEERDVPEGRRILLNMLKPRGPESNKGCYGRLLCVCGSEGMAGAAAMSTLSALRCGTGIVETALPRSIYPIVASLAPEAVFTLLDASPGGDLADRDLESLDSALSRASACLVGCGLGKSPFARRTVSRVLQTADVPLVLDADGINIVSEHIDELKTVRAPLVLTPHPGEMARLLRTTPEEVQKNRELFARSFARDLGVILVLKGFETLVVSPQGKLYRNTTGNPGMAKGGSGDVLAGMIASFAAQGVDLFSAAAGAVYLHGLAGDRCAGTLSQCAMLPTDLIGKLPELFLELGR</sequence>
<keyword evidence="9 14" id="KW-0520">NAD</keyword>
<keyword evidence="12 14" id="KW-0456">Lyase</keyword>
<evidence type="ECO:0000256" key="2">
    <source>
        <dbReference type="ARBA" id="ARBA00022679"/>
    </source>
</evidence>
<comment type="similarity">
    <text evidence="13">Belongs to the P-Pant transferase superfamily. AcpS family.</text>
</comment>
<dbReference type="GO" id="GO:0046496">
    <property type="term" value="P:nicotinamide nucleotide metabolic process"/>
    <property type="evidence" value="ECO:0007669"/>
    <property type="project" value="UniProtKB-UniRule"/>
</dbReference>
<dbReference type="GO" id="GO:0008897">
    <property type="term" value="F:holo-[acyl-carrier-protein] synthase activity"/>
    <property type="evidence" value="ECO:0007669"/>
    <property type="project" value="UniProtKB-UniRule"/>
</dbReference>
<feature type="binding site" evidence="13">
    <location>
        <position position="54"/>
    </location>
    <ligand>
        <name>Mg(2+)</name>
        <dbReference type="ChEBI" id="CHEBI:18420"/>
    </ligand>
</feature>
<dbReference type="InterPro" id="IPR017953">
    <property type="entry name" value="Carbohydrate_kinase_pred_CS"/>
</dbReference>
<organism evidence="16 17">
    <name type="scientific">Caproicibacter fermentans</name>
    <dbReference type="NCBI Taxonomy" id="2576756"/>
    <lineage>
        <taxon>Bacteria</taxon>
        <taxon>Bacillati</taxon>
        <taxon>Bacillota</taxon>
        <taxon>Clostridia</taxon>
        <taxon>Eubacteriales</taxon>
        <taxon>Acutalibacteraceae</taxon>
        <taxon>Caproicibacter</taxon>
    </lineage>
</organism>
<keyword evidence="10 13" id="KW-0443">Lipid metabolism</keyword>
<comment type="function">
    <text evidence="13">Transfers the 4'-phosphopantetheine moiety from coenzyme A to a Ser of acyl-carrier-protein.</text>
</comment>
<evidence type="ECO:0000256" key="11">
    <source>
        <dbReference type="ARBA" id="ARBA00023160"/>
    </source>
</evidence>
<reference evidence="16 17" key="1">
    <citation type="submission" date="2019-09" db="EMBL/GenBank/DDBJ databases">
        <title>Genome sequence of Clostridium sp. EA1.</title>
        <authorList>
            <person name="Poehlein A."/>
            <person name="Bengelsdorf F.R."/>
            <person name="Daniel R."/>
        </authorList>
    </citation>
    <scope>NUCLEOTIDE SEQUENCE [LARGE SCALE GENOMIC DNA]</scope>
    <source>
        <strain evidence="16 17">EA1</strain>
    </source>
</reference>
<protein>
    <recommendedName>
        <fullName evidence="13 14">Multifunctional fusion protein</fullName>
    </recommendedName>
    <domain>
        <recommendedName>
            <fullName evidence="13">Holo-[acyl-carrier-protein] synthase</fullName>
            <shortName evidence="13">Holo-ACP synthase</shortName>
            <ecNumber evidence="13">2.7.8.7</ecNumber>
        </recommendedName>
        <alternativeName>
            <fullName evidence="13">4'-phosphopantetheinyl transferase AcpS</fullName>
        </alternativeName>
    </domain>
    <domain>
        <recommendedName>
            <fullName evidence="14">ADP-dependent (S)-NAD(P)H-hydrate dehydratase</fullName>
            <ecNumber evidence="14">4.2.1.136</ecNumber>
        </recommendedName>
        <alternativeName>
            <fullName evidence="14">ADP-dependent NAD(P)HX dehydratase</fullName>
        </alternativeName>
    </domain>
</protein>
<dbReference type="CDD" id="cd01171">
    <property type="entry name" value="YXKO-related"/>
    <property type="match status" value="1"/>
</dbReference>
<keyword evidence="1 13" id="KW-0444">Lipid biosynthesis</keyword>
<comment type="subunit">
    <text evidence="14">Homotetramer.</text>
</comment>
<keyword evidence="2 13" id="KW-0808">Transferase</keyword>
<feature type="binding site" evidence="14">
    <location>
        <begin position="328"/>
        <end position="332"/>
    </location>
    <ligand>
        <name>AMP</name>
        <dbReference type="ChEBI" id="CHEBI:456215"/>
    </ligand>
</feature>
<feature type="binding site" evidence="14">
    <location>
        <position position="357"/>
    </location>
    <ligand>
        <name>AMP</name>
        <dbReference type="ChEBI" id="CHEBI:456215"/>
    </ligand>
</feature>
<keyword evidence="4 14" id="KW-0547">Nucleotide-binding</keyword>
<dbReference type="RefSeq" id="WP_066642442.1">
    <property type="nucleotide sequence ID" value="NZ_VWXL01000047.1"/>
</dbReference>
<keyword evidence="6 14" id="KW-0067">ATP-binding</keyword>
<evidence type="ECO:0000256" key="8">
    <source>
        <dbReference type="ARBA" id="ARBA00022857"/>
    </source>
</evidence>
<dbReference type="SUPFAM" id="SSF56214">
    <property type="entry name" value="4'-phosphopantetheinyl transferase"/>
    <property type="match status" value="1"/>
</dbReference>
<dbReference type="PANTHER" id="PTHR12592">
    <property type="entry name" value="ATP-DEPENDENT (S)-NAD(P)H-HYDRATE DEHYDRATASE FAMILY MEMBER"/>
    <property type="match status" value="1"/>
</dbReference>
<dbReference type="EMBL" id="VWXL01000047">
    <property type="protein sequence ID" value="MVB10647.1"/>
    <property type="molecule type" value="Genomic_DNA"/>
</dbReference>
<feature type="binding site" evidence="14">
    <location>
        <position position="169"/>
    </location>
    <ligand>
        <name>(6S)-NADPHX</name>
        <dbReference type="ChEBI" id="CHEBI:64076"/>
    </ligand>
</feature>
<evidence type="ECO:0000256" key="10">
    <source>
        <dbReference type="ARBA" id="ARBA00023098"/>
    </source>
</evidence>
<keyword evidence="3 13" id="KW-0479">Metal-binding</keyword>
<evidence type="ECO:0000256" key="4">
    <source>
        <dbReference type="ARBA" id="ARBA00022741"/>
    </source>
</evidence>
<evidence type="ECO:0000256" key="1">
    <source>
        <dbReference type="ARBA" id="ARBA00022516"/>
    </source>
</evidence>
<evidence type="ECO:0000259" key="15">
    <source>
        <dbReference type="PROSITE" id="PS51383"/>
    </source>
</evidence>
<dbReference type="GO" id="GO:0110051">
    <property type="term" value="P:metabolite repair"/>
    <property type="evidence" value="ECO:0007669"/>
    <property type="project" value="TreeGrafter"/>
</dbReference>
<dbReference type="GO" id="GO:0005737">
    <property type="term" value="C:cytoplasm"/>
    <property type="evidence" value="ECO:0007669"/>
    <property type="project" value="UniProtKB-SubCell"/>
</dbReference>
<dbReference type="Proteomes" id="UP000469440">
    <property type="component" value="Unassembled WGS sequence"/>
</dbReference>
<dbReference type="Pfam" id="PF01648">
    <property type="entry name" value="ACPS"/>
    <property type="match status" value="1"/>
</dbReference>
<feature type="binding site" evidence="14">
    <location>
        <position position="240"/>
    </location>
    <ligand>
        <name>(6S)-NADPHX</name>
        <dbReference type="ChEBI" id="CHEBI:64076"/>
    </ligand>
</feature>
<comment type="catalytic activity">
    <reaction evidence="14">
        <text>(6S)-NADHX + ADP = AMP + phosphate + NADH + H(+)</text>
        <dbReference type="Rhea" id="RHEA:32223"/>
        <dbReference type="ChEBI" id="CHEBI:15378"/>
        <dbReference type="ChEBI" id="CHEBI:43474"/>
        <dbReference type="ChEBI" id="CHEBI:57945"/>
        <dbReference type="ChEBI" id="CHEBI:64074"/>
        <dbReference type="ChEBI" id="CHEBI:456215"/>
        <dbReference type="ChEBI" id="CHEBI:456216"/>
        <dbReference type="EC" id="4.2.1.136"/>
    </reaction>
</comment>
<dbReference type="InterPro" id="IPR000631">
    <property type="entry name" value="CARKD"/>
</dbReference>
<dbReference type="GO" id="GO:0006633">
    <property type="term" value="P:fatty acid biosynthetic process"/>
    <property type="evidence" value="ECO:0007669"/>
    <property type="project" value="UniProtKB-UniRule"/>
</dbReference>
<evidence type="ECO:0000256" key="7">
    <source>
        <dbReference type="ARBA" id="ARBA00022842"/>
    </source>
</evidence>
<dbReference type="GO" id="GO:0052855">
    <property type="term" value="F:ADP-dependent NAD(P)H-hydrate dehydratase activity"/>
    <property type="evidence" value="ECO:0007669"/>
    <property type="project" value="UniProtKB-UniRule"/>
</dbReference>
<dbReference type="PANTHER" id="PTHR12592:SF0">
    <property type="entry name" value="ATP-DEPENDENT (S)-NAD(P)H-HYDRATE DEHYDRATASE"/>
    <property type="match status" value="1"/>
</dbReference>
<evidence type="ECO:0000256" key="3">
    <source>
        <dbReference type="ARBA" id="ARBA00022723"/>
    </source>
</evidence>
<dbReference type="Pfam" id="PF01256">
    <property type="entry name" value="Carb_kinase"/>
    <property type="match status" value="1"/>
</dbReference>
<evidence type="ECO:0000256" key="14">
    <source>
        <dbReference type="HAMAP-Rule" id="MF_01965"/>
    </source>
</evidence>
<evidence type="ECO:0000256" key="6">
    <source>
        <dbReference type="ARBA" id="ARBA00022840"/>
    </source>
</evidence>
<dbReference type="PROSITE" id="PS51383">
    <property type="entry name" value="YJEF_C_3"/>
    <property type="match status" value="1"/>
</dbReference>
<dbReference type="NCBIfam" id="TIGR00196">
    <property type="entry name" value="yjeF_cterm"/>
    <property type="match status" value="1"/>
</dbReference>
<comment type="function">
    <text evidence="14">Catalyzes the dehydration of the S-form of NAD(P)HX at the expense of ADP, which is converted to AMP. Together with NAD(P)HX epimerase, which catalyzes the epimerization of the S- and R-forms, the enzyme allows the repair of both epimers of NAD(P)HX, a damaged form of NAD(P)H that is a result of enzymatic or heat-dependent hydration.</text>
</comment>
<feature type="binding site" evidence="14">
    <location>
        <position position="291"/>
    </location>
    <ligand>
        <name>(6S)-NADPHX</name>
        <dbReference type="ChEBI" id="CHEBI:64076"/>
    </ligand>
</feature>
<dbReference type="PROSITE" id="PS01050">
    <property type="entry name" value="YJEF_C_2"/>
    <property type="match status" value="1"/>
</dbReference>
<dbReference type="NCBIfam" id="TIGR00516">
    <property type="entry name" value="acpS"/>
    <property type="match status" value="1"/>
</dbReference>
<dbReference type="HAMAP" id="MF_01965">
    <property type="entry name" value="NADHX_dehydratase"/>
    <property type="match status" value="1"/>
</dbReference>
<feature type="binding site" evidence="14">
    <location>
        <position position="358"/>
    </location>
    <ligand>
        <name>(6S)-NADPHX</name>
        <dbReference type="ChEBI" id="CHEBI:64076"/>
    </ligand>
</feature>
<dbReference type="InterPro" id="IPR002582">
    <property type="entry name" value="ACPS"/>
</dbReference>
<keyword evidence="5 13" id="KW-0276">Fatty acid metabolism</keyword>
<dbReference type="GO" id="GO:0052856">
    <property type="term" value="F:NAD(P)HX epimerase activity"/>
    <property type="evidence" value="ECO:0007669"/>
    <property type="project" value="TreeGrafter"/>
</dbReference>
<dbReference type="OrthoDB" id="9806925at2"/>
<evidence type="ECO:0000313" key="17">
    <source>
        <dbReference type="Proteomes" id="UP000469440"/>
    </source>
</evidence>
<dbReference type="InterPro" id="IPR037143">
    <property type="entry name" value="4-PPantetheinyl_Trfase_dom_sf"/>
</dbReference>
<feature type="domain" description="YjeF C-terminal" evidence="15">
    <location>
        <begin position="134"/>
        <end position="417"/>
    </location>
</feature>
<dbReference type="GO" id="GO:0005524">
    <property type="term" value="F:ATP binding"/>
    <property type="evidence" value="ECO:0007669"/>
    <property type="project" value="UniProtKB-KW"/>
</dbReference>
<dbReference type="AlphaFoldDB" id="A0A6N8HYT8"/>
<dbReference type="EC" id="4.2.1.136" evidence="14"/>
<dbReference type="SUPFAM" id="SSF53613">
    <property type="entry name" value="Ribokinase-like"/>
    <property type="match status" value="1"/>
</dbReference>
<gene>
    <name evidence="14 16" type="primary">nnrD</name>
    <name evidence="13" type="synonym">acpS</name>
    <name evidence="16" type="ORF">CAFE_13430</name>
</gene>
<accession>A0A6N8HYT8</accession>
<evidence type="ECO:0000256" key="12">
    <source>
        <dbReference type="ARBA" id="ARBA00023239"/>
    </source>
</evidence>
<keyword evidence="17" id="KW-1185">Reference proteome</keyword>
<dbReference type="GO" id="GO:0000287">
    <property type="term" value="F:magnesium ion binding"/>
    <property type="evidence" value="ECO:0007669"/>
    <property type="project" value="UniProtKB-UniRule"/>
</dbReference>